<evidence type="ECO:0000313" key="5">
    <source>
        <dbReference type="EMBL" id="KIJ36101.1"/>
    </source>
</evidence>
<comment type="similarity">
    <text evidence="1">Belongs to the peptidase C14B family.</text>
</comment>
<dbReference type="SUPFAM" id="SSF52129">
    <property type="entry name" value="Caspase-like"/>
    <property type="match status" value="1"/>
</dbReference>
<proteinExistence type="inferred from homology"/>
<keyword evidence="3" id="KW-0645">Protease</keyword>
<accession>A0A0C9VFA9</accession>
<evidence type="ECO:0000256" key="3">
    <source>
        <dbReference type="ARBA" id="ARBA00022807"/>
    </source>
</evidence>
<evidence type="ECO:0000259" key="4">
    <source>
        <dbReference type="Pfam" id="PF00656"/>
    </source>
</evidence>
<dbReference type="GO" id="GO:0004197">
    <property type="term" value="F:cysteine-type endopeptidase activity"/>
    <property type="evidence" value="ECO:0007669"/>
    <property type="project" value="InterPro"/>
</dbReference>
<dbReference type="AlphaFoldDB" id="A0A0C9VFA9"/>
<dbReference type="Pfam" id="PF00656">
    <property type="entry name" value="Peptidase_C14"/>
    <property type="match status" value="1"/>
</dbReference>
<sequence>MASRRVSGFVRKVFSGRSEGSNQSVPPEKKTLFALIVGINDYAVPAAARPLKGAVVDAEAFRNYLVKHLHVPENNIRVLLNRRATREKIILGFNALKEDVRIAKEDPILIYFAGHGMETDSPKGWECGDPENKIQMIVPHDFGKRHENSTVHGIPDLSIRCLLEGIADKKGNNITVILDCCHSGSGTRGEADDSSSLIRSVDVDVEVPPGLDESIRCACDTSRGIALPRESYARGAKSHVLLAACGRQETAREKGGRGYFTKALLKLLEAVGPENLTYASVLEKIGPILEQSPQCEGDNRNRILFNLRPPPAALSHWKIRMNKGNYILHAGAIHGVTVGDEYCIYPSPEASSMLGVLIVWDVKSIRQWTTVLYPQPRSELALTDNSVAVRSKVGKTFSLIFKPPSHSKQCLELYKEIGKKLGKEAHTGIRLDKSGIEAKLAMSVVTKDEIAFDVLDHSDRMDGNGNTRIPHTVSPGDELYSVLHAIAHYYRCLEYKGMTSGIERAVSVTFTELEYHSDNFDMRPVGRSLNHNRVVDISVEEHKRYGFKVINRSSYDLYMNAIYFDNMDFSIKVWYQSHTAGRFVTDPTIPKNGGSISVGYGDGGGLPYKFSLDDNAQIETGFLKLYLTSTNVDLSCISQDSPFKGDRRKGEQVKAHTLTEIWGTISLKFIQRRHRPYSADASPGLRPSVTAPFHQ</sequence>
<feature type="domain" description="Peptidase C14 caspase" evidence="4">
    <location>
        <begin position="33"/>
        <end position="289"/>
    </location>
</feature>
<reference evidence="5 6" key="1">
    <citation type="submission" date="2014-06" db="EMBL/GenBank/DDBJ databases">
        <title>Evolutionary Origins and Diversification of the Mycorrhizal Mutualists.</title>
        <authorList>
            <consortium name="DOE Joint Genome Institute"/>
            <consortium name="Mycorrhizal Genomics Consortium"/>
            <person name="Kohler A."/>
            <person name="Kuo A."/>
            <person name="Nagy L.G."/>
            <person name="Floudas D."/>
            <person name="Copeland A."/>
            <person name="Barry K.W."/>
            <person name="Cichocki N."/>
            <person name="Veneault-Fourrey C."/>
            <person name="LaButti K."/>
            <person name="Lindquist E.A."/>
            <person name="Lipzen A."/>
            <person name="Lundell T."/>
            <person name="Morin E."/>
            <person name="Murat C."/>
            <person name="Riley R."/>
            <person name="Ohm R."/>
            <person name="Sun H."/>
            <person name="Tunlid A."/>
            <person name="Henrissat B."/>
            <person name="Grigoriev I.V."/>
            <person name="Hibbett D.S."/>
            <person name="Martin F."/>
        </authorList>
    </citation>
    <scope>NUCLEOTIDE SEQUENCE [LARGE SCALE GENOMIC DNA]</scope>
    <source>
        <strain evidence="5 6">SS14</strain>
    </source>
</reference>
<evidence type="ECO:0000313" key="6">
    <source>
        <dbReference type="Proteomes" id="UP000054279"/>
    </source>
</evidence>
<evidence type="ECO:0000256" key="2">
    <source>
        <dbReference type="ARBA" id="ARBA00022703"/>
    </source>
</evidence>
<dbReference type="InterPro" id="IPR029030">
    <property type="entry name" value="Caspase-like_dom_sf"/>
</dbReference>
<keyword evidence="2" id="KW-0053">Apoptosis</keyword>
<keyword evidence="6" id="KW-1185">Reference proteome</keyword>
<dbReference type="InterPro" id="IPR011600">
    <property type="entry name" value="Pept_C14_caspase"/>
</dbReference>
<dbReference type="OrthoDB" id="3223806at2759"/>
<dbReference type="PANTHER" id="PTHR48104:SF30">
    <property type="entry name" value="METACASPASE-1"/>
    <property type="match status" value="1"/>
</dbReference>
<dbReference type="EMBL" id="KN837182">
    <property type="protein sequence ID" value="KIJ36101.1"/>
    <property type="molecule type" value="Genomic_DNA"/>
</dbReference>
<dbReference type="PANTHER" id="PTHR48104">
    <property type="entry name" value="METACASPASE-4"/>
    <property type="match status" value="1"/>
</dbReference>
<dbReference type="InterPro" id="IPR050452">
    <property type="entry name" value="Metacaspase"/>
</dbReference>
<organism evidence="5 6">
    <name type="scientific">Sphaerobolus stellatus (strain SS14)</name>
    <dbReference type="NCBI Taxonomy" id="990650"/>
    <lineage>
        <taxon>Eukaryota</taxon>
        <taxon>Fungi</taxon>
        <taxon>Dikarya</taxon>
        <taxon>Basidiomycota</taxon>
        <taxon>Agaricomycotina</taxon>
        <taxon>Agaricomycetes</taxon>
        <taxon>Phallomycetidae</taxon>
        <taxon>Geastrales</taxon>
        <taxon>Sphaerobolaceae</taxon>
        <taxon>Sphaerobolus</taxon>
    </lineage>
</organism>
<dbReference type="Proteomes" id="UP000054279">
    <property type="component" value="Unassembled WGS sequence"/>
</dbReference>
<protein>
    <recommendedName>
        <fullName evidence="4">Peptidase C14 caspase domain-containing protein</fullName>
    </recommendedName>
</protein>
<keyword evidence="3" id="KW-0378">Hydrolase</keyword>
<keyword evidence="3" id="KW-0788">Thiol protease</keyword>
<dbReference type="GO" id="GO:0006915">
    <property type="term" value="P:apoptotic process"/>
    <property type="evidence" value="ECO:0007669"/>
    <property type="project" value="UniProtKB-KW"/>
</dbReference>
<gene>
    <name evidence="5" type="ORF">M422DRAFT_261648</name>
</gene>
<name>A0A0C9VFA9_SPHS4</name>
<dbReference type="GO" id="GO:0005737">
    <property type="term" value="C:cytoplasm"/>
    <property type="evidence" value="ECO:0007669"/>
    <property type="project" value="TreeGrafter"/>
</dbReference>
<dbReference type="GO" id="GO:0006508">
    <property type="term" value="P:proteolysis"/>
    <property type="evidence" value="ECO:0007669"/>
    <property type="project" value="InterPro"/>
</dbReference>
<dbReference type="Gene3D" id="3.40.50.1460">
    <property type="match status" value="1"/>
</dbReference>
<dbReference type="HOGENOM" id="CLU_011935_1_0_1"/>
<evidence type="ECO:0000256" key="1">
    <source>
        <dbReference type="ARBA" id="ARBA00009005"/>
    </source>
</evidence>